<proteinExistence type="predicted"/>
<gene>
    <name evidence="3" type="ORF">N788_07420</name>
</gene>
<dbReference type="STRING" id="1121014.N788_07420"/>
<dbReference type="Pfam" id="PF05987">
    <property type="entry name" value="DUF898"/>
    <property type="match status" value="1"/>
</dbReference>
<sequence>MAGRGAGIFGETMSAEDFVVPVDSAPVEPPAQPPALPTQPPPHEPRRLPVQFHGRAGEYFGIWIVNVVLTLLTLGIYSAWAKVRTERYFYGNTRIDGSAFEYLATPIQILKGRLIAYAVVIALGITAHFGFLVVYFPLVIAILLLLPWLLQRALRFRARYSAWRGLRFRFVNGVDDAYLNFMFRPLLMIPTMYMLLPWVRKHQQEYIVTGHRFGGLRFGFQGELGPYYIPFAITLGAGFAAYMVMMVAIFGIAFFMEGAGTGGEPSSEALVAMFVPIIFVYLALLVLPVFLRTRYTNLMWGNTRLGPHRFACTLRARDIIWIYLSNGLAIVFSLGLAVPWAMVRLAKYRAAHFELLALGDLDDFVAEAERAESAASAELVDALDLDVGIGL</sequence>
<keyword evidence="2" id="KW-1133">Transmembrane helix</keyword>
<accession>A0A087MFT4</accession>
<feature type="compositionally biased region" description="Pro residues" evidence="1">
    <location>
        <begin position="27"/>
        <end position="42"/>
    </location>
</feature>
<protein>
    <submittedName>
        <fullName evidence="3">Uncharacterized protein</fullName>
    </submittedName>
</protein>
<keyword evidence="2" id="KW-0812">Transmembrane</keyword>
<evidence type="ECO:0000313" key="3">
    <source>
        <dbReference type="EMBL" id="KFL35737.1"/>
    </source>
</evidence>
<feature type="transmembrane region" description="Helical" evidence="2">
    <location>
        <begin position="138"/>
        <end position="156"/>
    </location>
</feature>
<comment type="caution">
    <text evidence="3">The sequence shown here is derived from an EMBL/GenBank/DDBJ whole genome shotgun (WGS) entry which is preliminary data.</text>
</comment>
<reference evidence="3 4" key="2">
    <citation type="journal article" date="2015" name="Stand. Genomic Sci.">
        <title>High quality draft genomic sequence of Arenimonas donghaensis DSM 18148(T).</title>
        <authorList>
            <person name="Chen F."/>
            <person name="Wang H."/>
            <person name="Cao Y."/>
            <person name="Li X."/>
            <person name="Wang G."/>
        </authorList>
    </citation>
    <scope>NUCLEOTIDE SEQUENCE [LARGE SCALE GENOMIC DNA]</scope>
    <source>
        <strain evidence="3 4">HO3-R19</strain>
    </source>
</reference>
<feature type="region of interest" description="Disordered" evidence="1">
    <location>
        <begin position="27"/>
        <end position="46"/>
    </location>
</feature>
<dbReference type="PATRIC" id="fig|1121014.3.peg.2386"/>
<feature type="transmembrane region" description="Helical" evidence="2">
    <location>
        <begin position="268"/>
        <end position="291"/>
    </location>
</feature>
<keyword evidence="4" id="KW-1185">Reference proteome</keyword>
<dbReference type="InterPro" id="IPR010295">
    <property type="entry name" value="DUF898"/>
</dbReference>
<evidence type="ECO:0000256" key="1">
    <source>
        <dbReference type="SAM" id="MobiDB-lite"/>
    </source>
</evidence>
<feature type="transmembrane region" description="Helical" evidence="2">
    <location>
        <begin position="60"/>
        <end position="80"/>
    </location>
</feature>
<dbReference type="Proteomes" id="UP000029085">
    <property type="component" value="Unassembled WGS sequence"/>
</dbReference>
<feature type="transmembrane region" description="Helical" evidence="2">
    <location>
        <begin position="227"/>
        <end position="256"/>
    </location>
</feature>
<reference evidence="4" key="1">
    <citation type="submission" date="2013-08" db="EMBL/GenBank/DDBJ databases">
        <title>Genome sequencing of Arenimonas donghaensis.</title>
        <authorList>
            <person name="Chen F."/>
            <person name="Wang G."/>
        </authorList>
    </citation>
    <scope>NUCLEOTIDE SEQUENCE [LARGE SCALE GENOMIC DNA]</scope>
    <source>
        <strain evidence="4">HO3-R19</strain>
    </source>
</reference>
<name>A0A087MFT4_9GAMM</name>
<dbReference type="AlphaFoldDB" id="A0A087MFT4"/>
<evidence type="ECO:0000256" key="2">
    <source>
        <dbReference type="SAM" id="Phobius"/>
    </source>
</evidence>
<organism evidence="3 4">
    <name type="scientific">Arenimonas donghaensis DSM 18148 = HO3-R19</name>
    <dbReference type="NCBI Taxonomy" id="1121014"/>
    <lineage>
        <taxon>Bacteria</taxon>
        <taxon>Pseudomonadati</taxon>
        <taxon>Pseudomonadota</taxon>
        <taxon>Gammaproteobacteria</taxon>
        <taxon>Lysobacterales</taxon>
        <taxon>Lysobacteraceae</taxon>
        <taxon>Arenimonas</taxon>
    </lineage>
</organism>
<dbReference type="EMBL" id="AVCJ01000049">
    <property type="protein sequence ID" value="KFL35737.1"/>
    <property type="molecule type" value="Genomic_DNA"/>
</dbReference>
<evidence type="ECO:0000313" key="4">
    <source>
        <dbReference type="Proteomes" id="UP000029085"/>
    </source>
</evidence>
<feature type="transmembrane region" description="Helical" evidence="2">
    <location>
        <begin position="320"/>
        <end position="343"/>
    </location>
</feature>
<keyword evidence="2" id="KW-0472">Membrane</keyword>